<gene>
    <name evidence="2" type="ORF">POJ06DRAFT_296615</name>
</gene>
<name>A0AAD7QQ17_9ASCO</name>
<organism evidence="2 3">
    <name type="scientific">Lipomyces tetrasporus</name>
    <dbReference type="NCBI Taxonomy" id="54092"/>
    <lineage>
        <taxon>Eukaryota</taxon>
        <taxon>Fungi</taxon>
        <taxon>Dikarya</taxon>
        <taxon>Ascomycota</taxon>
        <taxon>Saccharomycotina</taxon>
        <taxon>Lipomycetes</taxon>
        <taxon>Lipomycetales</taxon>
        <taxon>Lipomycetaceae</taxon>
        <taxon>Lipomyces</taxon>
    </lineage>
</organism>
<reference evidence="2" key="1">
    <citation type="submission" date="2023-03" db="EMBL/GenBank/DDBJ databases">
        <title>Near-Complete genome sequence of Lipomyces tetrasporous NRRL Y-64009, an oleaginous yeast capable of growing on lignocellulosic hydrolysates.</title>
        <authorList>
            <consortium name="Lawrence Berkeley National Laboratory"/>
            <person name="Jagtap S.S."/>
            <person name="Liu J.-J."/>
            <person name="Walukiewicz H.E."/>
            <person name="Pangilinan J."/>
            <person name="Lipzen A."/>
            <person name="Ahrendt S."/>
            <person name="Koriabine M."/>
            <person name="Cobaugh K."/>
            <person name="Salamov A."/>
            <person name="Yoshinaga Y."/>
            <person name="Ng V."/>
            <person name="Daum C."/>
            <person name="Grigoriev I.V."/>
            <person name="Slininger P.J."/>
            <person name="Dien B.S."/>
            <person name="Jin Y.-S."/>
            <person name="Rao C.V."/>
        </authorList>
    </citation>
    <scope>NUCLEOTIDE SEQUENCE</scope>
    <source>
        <strain evidence="2">NRRL Y-64009</strain>
    </source>
</reference>
<dbReference type="Proteomes" id="UP001217417">
    <property type="component" value="Unassembled WGS sequence"/>
</dbReference>
<feature type="region of interest" description="Disordered" evidence="1">
    <location>
        <begin position="86"/>
        <end position="119"/>
    </location>
</feature>
<protein>
    <submittedName>
        <fullName evidence="2">Uncharacterized protein</fullName>
    </submittedName>
</protein>
<dbReference type="EMBL" id="JARPMG010000008">
    <property type="protein sequence ID" value="KAJ8098871.1"/>
    <property type="molecule type" value="Genomic_DNA"/>
</dbReference>
<dbReference type="GeneID" id="80885721"/>
<proteinExistence type="predicted"/>
<evidence type="ECO:0000313" key="2">
    <source>
        <dbReference type="EMBL" id="KAJ8098871.1"/>
    </source>
</evidence>
<evidence type="ECO:0000256" key="1">
    <source>
        <dbReference type="SAM" id="MobiDB-lite"/>
    </source>
</evidence>
<evidence type="ECO:0000313" key="3">
    <source>
        <dbReference type="Proteomes" id="UP001217417"/>
    </source>
</evidence>
<accession>A0AAD7QQ17</accession>
<feature type="compositionally biased region" description="Polar residues" evidence="1">
    <location>
        <begin position="110"/>
        <end position="119"/>
    </location>
</feature>
<keyword evidence="3" id="KW-1185">Reference proteome</keyword>
<dbReference type="AlphaFoldDB" id="A0AAD7QQ17"/>
<comment type="caution">
    <text evidence="2">The sequence shown here is derived from an EMBL/GenBank/DDBJ whole genome shotgun (WGS) entry which is preliminary data.</text>
</comment>
<sequence length="119" mass="13767">MTETNSAERWDNTVTIKELASLELLPTENTDCTEEDDEEAMELLKVLHWASGEQCKFNPRIQRDRCSFISNKKKFLAQFKRPYGEALGGSRSGADQTMRKAPKPYFYMRPQNQSRLSTQ</sequence>
<dbReference type="RefSeq" id="XP_056042321.1">
    <property type="nucleotide sequence ID" value="XM_056190555.1"/>
</dbReference>